<dbReference type="Gene3D" id="3.40.50.300">
    <property type="entry name" value="P-loop containing nucleotide triphosphate hydrolases"/>
    <property type="match status" value="2"/>
</dbReference>
<evidence type="ECO:0000256" key="1">
    <source>
        <dbReference type="ARBA" id="ARBA00022741"/>
    </source>
</evidence>
<keyword evidence="7" id="KW-1185">Reference proteome</keyword>
<evidence type="ECO:0000313" key="6">
    <source>
        <dbReference type="EMBL" id="KAK1384753.1"/>
    </source>
</evidence>
<dbReference type="InterPro" id="IPR045058">
    <property type="entry name" value="GIMA/IAN/Toc"/>
</dbReference>
<name>A0AAD8MUW9_9APIA</name>
<dbReference type="AlphaFoldDB" id="A0AAD8MUW9"/>
<reference evidence="6" key="1">
    <citation type="submission" date="2023-02" db="EMBL/GenBank/DDBJ databases">
        <title>Genome of toxic invasive species Heracleum sosnowskyi carries increased number of genes despite the absence of recent whole-genome duplications.</title>
        <authorList>
            <person name="Schelkunov M."/>
            <person name="Shtratnikova V."/>
            <person name="Makarenko M."/>
            <person name="Klepikova A."/>
            <person name="Omelchenko D."/>
            <person name="Novikova G."/>
            <person name="Obukhova E."/>
            <person name="Bogdanov V."/>
            <person name="Penin A."/>
            <person name="Logacheva M."/>
        </authorList>
    </citation>
    <scope>NUCLEOTIDE SEQUENCE</scope>
    <source>
        <strain evidence="6">Hsosn_3</strain>
        <tissue evidence="6">Leaf</tissue>
    </source>
</reference>
<feature type="domain" description="AIG1-type G" evidence="5">
    <location>
        <begin position="5"/>
        <end position="221"/>
    </location>
</feature>
<organism evidence="6 7">
    <name type="scientific">Heracleum sosnowskyi</name>
    <dbReference type="NCBI Taxonomy" id="360622"/>
    <lineage>
        <taxon>Eukaryota</taxon>
        <taxon>Viridiplantae</taxon>
        <taxon>Streptophyta</taxon>
        <taxon>Embryophyta</taxon>
        <taxon>Tracheophyta</taxon>
        <taxon>Spermatophyta</taxon>
        <taxon>Magnoliopsida</taxon>
        <taxon>eudicotyledons</taxon>
        <taxon>Gunneridae</taxon>
        <taxon>Pentapetalae</taxon>
        <taxon>asterids</taxon>
        <taxon>campanulids</taxon>
        <taxon>Apiales</taxon>
        <taxon>Apiaceae</taxon>
        <taxon>Apioideae</taxon>
        <taxon>apioid superclade</taxon>
        <taxon>Tordylieae</taxon>
        <taxon>Tordyliinae</taxon>
        <taxon>Heracleum</taxon>
    </lineage>
</organism>
<evidence type="ECO:0000256" key="4">
    <source>
        <dbReference type="SAM" id="SignalP"/>
    </source>
</evidence>
<dbReference type="Pfam" id="PF04548">
    <property type="entry name" value="AIG1"/>
    <property type="match status" value="2"/>
</dbReference>
<evidence type="ECO:0000256" key="2">
    <source>
        <dbReference type="ARBA" id="ARBA00023134"/>
    </source>
</evidence>
<dbReference type="InterPro" id="IPR027417">
    <property type="entry name" value="P-loop_NTPase"/>
</dbReference>
<evidence type="ECO:0000259" key="5">
    <source>
        <dbReference type="PROSITE" id="PS51720"/>
    </source>
</evidence>
<reference evidence="6" key="2">
    <citation type="submission" date="2023-05" db="EMBL/GenBank/DDBJ databases">
        <authorList>
            <person name="Schelkunov M.I."/>
        </authorList>
    </citation>
    <scope>NUCLEOTIDE SEQUENCE</scope>
    <source>
        <strain evidence="6">Hsosn_3</strain>
        <tissue evidence="6">Leaf</tissue>
    </source>
</reference>
<gene>
    <name evidence="6" type="ORF">POM88_022488</name>
</gene>
<evidence type="ECO:0000313" key="7">
    <source>
        <dbReference type="Proteomes" id="UP001237642"/>
    </source>
</evidence>
<feature type="chain" id="PRO_5042214037" evidence="4">
    <location>
        <begin position="22"/>
        <end position="259"/>
    </location>
</feature>
<dbReference type="PROSITE" id="PS51720">
    <property type="entry name" value="G_AIG1"/>
    <property type="match status" value="1"/>
</dbReference>
<dbReference type="PANTHER" id="PTHR10903:SF184">
    <property type="entry name" value="GTP-BINDING PROTEIN A"/>
    <property type="match status" value="1"/>
</dbReference>
<dbReference type="SUPFAM" id="SSF52540">
    <property type="entry name" value="P-loop containing nucleoside triphosphate hydrolases"/>
    <property type="match status" value="1"/>
</dbReference>
<dbReference type="EMBL" id="JAUIZM010000005">
    <property type="protein sequence ID" value="KAK1384753.1"/>
    <property type="molecule type" value="Genomic_DNA"/>
</dbReference>
<feature type="region of interest" description="Disordered" evidence="3">
    <location>
        <begin position="224"/>
        <end position="259"/>
    </location>
</feature>
<dbReference type="PANTHER" id="PTHR10903">
    <property type="entry name" value="GTPASE, IMAP FAMILY MEMBER-RELATED"/>
    <property type="match status" value="1"/>
</dbReference>
<keyword evidence="1" id="KW-0547">Nucleotide-binding</keyword>
<comment type="caution">
    <text evidence="6">The sequence shown here is derived from an EMBL/GenBank/DDBJ whole genome shotgun (WGS) entry which is preliminary data.</text>
</comment>
<dbReference type="PROSITE" id="PS51257">
    <property type="entry name" value="PROKAR_LIPOPROTEIN"/>
    <property type="match status" value="1"/>
</dbReference>
<evidence type="ECO:0000256" key="3">
    <source>
        <dbReference type="SAM" id="MobiDB-lite"/>
    </source>
</evidence>
<dbReference type="InterPro" id="IPR006703">
    <property type="entry name" value="G_AIG1"/>
</dbReference>
<accession>A0AAD8MUW9</accession>
<keyword evidence="4" id="KW-0732">Signal</keyword>
<sequence>MIRHWFLVALVLVGCTGNGKSATGNSILQKEAFVSDTDSASVTLTCELHTTVLKDGQILNVIDTPGLFDCSTETEFTAEEIAKCINMAKDGIHAVLVVITVKNRFSKGRNCPEALKELLHQCENRVVVFDNNRTLDERKKDEQVKELLSLVNLVLANNGGKPYTDELFVEVKKGVAEFYDQTEEVFKLENEAQLIKRITELVEVKVRESTSRLEKQLQEEKAARLRAEKKAEDDKKESDDEIRKLKEDLRAEREKREQA</sequence>
<dbReference type="Proteomes" id="UP001237642">
    <property type="component" value="Unassembled WGS sequence"/>
</dbReference>
<proteinExistence type="predicted"/>
<dbReference type="GO" id="GO:0005525">
    <property type="term" value="F:GTP binding"/>
    <property type="evidence" value="ECO:0007669"/>
    <property type="project" value="UniProtKB-KW"/>
</dbReference>
<keyword evidence="2" id="KW-0342">GTP-binding</keyword>
<protein>
    <submittedName>
        <fullName evidence="6">Immune-associated nucleotide-binding protein 9-like</fullName>
    </submittedName>
</protein>
<feature type="signal peptide" evidence="4">
    <location>
        <begin position="1"/>
        <end position="21"/>
    </location>
</feature>